<proteinExistence type="inferred from homology"/>
<evidence type="ECO:0000313" key="5">
    <source>
        <dbReference type="Proteomes" id="UP000236449"/>
    </source>
</evidence>
<dbReference type="Pfam" id="PF25917">
    <property type="entry name" value="BSH_RND"/>
    <property type="match status" value="1"/>
</dbReference>
<dbReference type="NCBIfam" id="TIGR01730">
    <property type="entry name" value="RND_mfp"/>
    <property type="match status" value="1"/>
</dbReference>
<dbReference type="Pfam" id="PF25954">
    <property type="entry name" value="Beta-barrel_RND_2"/>
    <property type="match status" value="1"/>
</dbReference>
<evidence type="ECO:0000256" key="1">
    <source>
        <dbReference type="ARBA" id="ARBA00009477"/>
    </source>
</evidence>
<evidence type="ECO:0000259" key="3">
    <source>
        <dbReference type="Pfam" id="PF25954"/>
    </source>
</evidence>
<dbReference type="Gene3D" id="2.40.30.170">
    <property type="match status" value="1"/>
</dbReference>
<dbReference type="Proteomes" id="UP000236449">
    <property type="component" value="Unassembled WGS sequence"/>
</dbReference>
<dbReference type="Gene3D" id="2.40.50.100">
    <property type="match status" value="2"/>
</dbReference>
<protein>
    <submittedName>
        <fullName evidence="4">Efflux RND transporter periplasmic adaptor subunit</fullName>
    </submittedName>
</protein>
<feature type="domain" description="CusB-like beta-barrel" evidence="3">
    <location>
        <begin position="216"/>
        <end position="286"/>
    </location>
</feature>
<dbReference type="SUPFAM" id="SSF111369">
    <property type="entry name" value="HlyD-like secretion proteins"/>
    <property type="match status" value="1"/>
</dbReference>
<dbReference type="OrthoDB" id="9806939at2"/>
<dbReference type="InterPro" id="IPR006143">
    <property type="entry name" value="RND_pump_MFP"/>
</dbReference>
<sequence>MSHVSLRSLLGGRHFTQKPWLVSFILIILLTLWLSLGSLNAQEQAPEKSADTIPLAKVMYQTFHAEPTEKKIDLYGRTAPDKKARLSAEIAGKILLTKIDKGDKVSKGQVIALIDQGDLQSQLDRAKAVLSVKRQEFKAAESLKNRGLQGEIAYTNALAELTDAKSSVKTVEMHLAHTSIVAPFDGVVENLFIEQGDFVGVGDPVATLIDLKKLVIEANVSERHIQSITKGQPATIHFIQGSQTQGTVRYLSQLSSPSTNTFAIEVEVPNPNQQIPAGVSTQVELNLETQMAVKITPAMLALDDQGNLGVKTLVEDRVHFVPIQLVKAEQDGVWLTGLGEEADIITRGQGFVRDGDKVAAVKHTADIETQPLQDSKP</sequence>
<comment type="similarity">
    <text evidence="1">Belongs to the membrane fusion protein (MFP) (TC 8.A.1) family.</text>
</comment>
<dbReference type="InterPro" id="IPR058625">
    <property type="entry name" value="MdtA-like_BSH"/>
</dbReference>
<gene>
    <name evidence="4" type="ORF">C1N32_10905</name>
</gene>
<dbReference type="GO" id="GO:1990281">
    <property type="term" value="C:efflux pump complex"/>
    <property type="evidence" value="ECO:0007669"/>
    <property type="project" value="TreeGrafter"/>
</dbReference>
<feature type="domain" description="Multidrug resistance protein MdtA-like barrel-sandwich hybrid" evidence="2">
    <location>
        <begin position="83"/>
        <end position="208"/>
    </location>
</feature>
<accession>A0A2J8I2U4</accession>
<dbReference type="InterPro" id="IPR058792">
    <property type="entry name" value="Beta-barrel_RND_2"/>
</dbReference>
<dbReference type="PANTHER" id="PTHR30469:SF29">
    <property type="entry name" value="BLR2860 PROTEIN"/>
    <property type="match status" value="1"/>
</dbReference>
<dbReference type="PANTHER" id="PTHR30469">
    <property type="entry name" value="MULTIDRUG RESISTANCE PROTEIN MDTA"/>
    <property type="match status" value="1"/>
</dbReference>
<dbReference type="EMBL" id="POSK01000006">
    <property type="protein sequence ID" value="PNI04838.1"/>
    <property type="molecule type" value="Genomic_DNA"/>
</dbReference>
<evidence type="ECO:0000313" key="4">
    <source>
        <dbReference type="EMBL" id="PNI04838.1"/>
    </source>
</evidence>
<evidence type="ECO:0000259" key="2">
    <source>
        <dbReference type="Pfam" id="PF25917"/>
    </source>
</evidence>
<comment type="caution">
    <text evidence="4">The sequence shown here is derived from an EMBL/GenBank/DDBJ whole genome shotgun (WGS) entry which is preliminary data.</text>
</comment>
<reference evidence="4 5" key="1">
    <citation type="submission" date="2018-01" db="EMBL/GenBank/DDBJ databases">
        <title>Draft genome sequences of six Vibrio diazotrophicus strains isolated from deep-sea sediments of the Baltic Sea.</title>
        <authorList>
            <person name="Castillo D."/>
            <person name="Vandieken V."/>
            <person name="Chiang O."/>
            <person name="Middelboe M."/>
        </authorList>
    </citation>
    <scope>NUCLEOTIDE SEQUENCE [LARGE SCALE GENOMIC DNA]</scope>
    <source>
        <strain evidence="4 5">60.27F</strain>
    </source>
</reference>
<dbReference type="GO" id="GO:0015562">
    <property type="term" value="F:efflux transmembrane transporter activity"/>
    <property type="evidence" value="ECO:0007669"/>
    <property type="project" value="TreeGrafter"/>
</dbReference>
<name>A0A2J8I2U4_VIBDI</name>
<dbReference type="AlphaFoldDB" id="A0A2J8I2U4"/>
<dbReference type="RefSeq" id="WP_102966222.1">
    <property type="nucleotide sequence ID" value="NZ_POSK01000006.1"/>
</dbReference>
<organism evidence="4 5">
    <name type="scientific">Vibrio diazotrophicus</name>
    <dbReference type="NCBI Taxonomy" id="685"/>
    <lineage>
        <taxon>Bacteria</taxon>
        <taxon>Pseudomonadati</taxon>
        <taxon>Pseudomonadota</taxon>
        <taxon>Gammaproteobacteria</taxon>
        <taxon>Vibrionales</taxon>
        <taxon>Vibrionaceae</taxon>
        <taxon>Vibrio</taxon>
    </lineage>
</organism>